<dbReference type="Proteomes" id="UP000746503">
    <property type="component" value="Unassembled WGS sequence"/>
</dbReference>
<evidence type="ECO:0000313" key="4">
    <source>
        <dbReference type="Proteomes" id="UP000746503"/>
    </source>
</evidence>
<dbReference type="EMBL" id="JAAVJB010000003">
    <property type="protein sequence ID" value="NJP64872.1"/>
    <property type="molecule type" value="Genomic_DNA"/>
</dbReference>
<evidence type="ECO:0000313" key="3">
    <source>
        <dbReference type="EMBL" id="NJP64872.1"/>
    </source>
</evidence>
<dbReference type="PANTHER" id="PTHR11614">
    <property type="entry name" value="PHOSPHOLIPASE-RELATED"/>
    <property type="match status" value="1"/>
</dbReference>
<organism evidence="3 4">
    <name type="scientific">Streptomyces spiramenti</name>
    <dbReference type="NCBI Taxonomy" id="2720606"/>
    <lineage>
        <taxon>Bacteria</taxon>
        <taxon>Bacillati</taxon>
        <taxon>Actinomycetota</taxon>
        <taxon>Actinomycetes</taxon>
        <taxon>Kitasatosporales</taxon>
        <taxon>Streptomycetaceae</taxon>
        <taxon>Streptomyces</taxon>
    </lineage>
</organism>
<name>A0ABX1AKF7_9ACTN</name>
<dbReference type="InterPro" id="IPR000073">
    <property type="entry name" value="AB_hydrolase_1"/>
</dbReference>
<dbReference type="SUPFAM" id="SSF53474">
    <property type="entry name" value="alpha/beta-Hydrolases"/>
    <property type="match status" value="1"/>
</dbReference>
<evidence type="ECO:0000259" key="2">
    <source>
        <dbReference type="Pfam" id="PF12697"/>
    </source>
</evidence>
<evidence type="ECO:0000256" key="1">
    <source>
        <dbReference type="SAM" id="MobiDB-lite"/>
    </source>
</evidence>
<dbReference type="Pfam" id="PF12697">
    <property type="entry name" value="Abhydrolase_6"/>
    <property type="match status" value="1"/>
</dbReference>
<protein>
    <submittedName>
        <fullName evidence="3">Alpha/beta hydrolase</fullName>
    </submittedName>
</protein>
<dbReference type="InterPro" id="IPR029058">
    <property type="entry name" value="AB_hydrolase_fold"/>
</dbReference>
<gene>
    <name evidence="3" type="ORF">HCJ92_00865</name>
</gene>
<proteinExistence type="predicted"/>
<keyword evidence="3" id="KW-0378">Hydrolase</keyword>
<sequence>MTTHVPRAAPGTPSPQVRTRSLPWDFTGAGGHRLSGRLELPVDGEPTAIALYAHCFTCGKDGLAAARTARLLAQRSTAVLRFDFTGVGGSEGEFADTDFSGNVADLVCAAAALTERLRPPTLLVGHSLGGAAVLAAAHRVPGVRAVATIGAPSHPAHLRRHFSPADRERIRRDGVAEVTLAGRPFRVGEGLLRDVVEQPQRELIASLPVPLLVLHSPDDRLVDPSQAREIHDAAGDGASLVWLHGADHLLTDRADAERAAQLISSWAAPLLAAPG</sequence>
<dbReference type="Gene3D" id="3.40.50.1820">
    <property type="entry name" value="alpha/beta hydrolase"/>
    <property type="match status" value="1"/>
</dbReference>
<feature type="domain" description="AB hydrolase-1" evidence="2">
    <location>
        <begin position="54"/>
        <end position="256"/>
    </location>
</feature>
<dbReference type="RefSeq" id="WP_167931396.1">
    <property type="nucleotide sequence ID" value="NZ_JAAVJB010000003.1"/>
</dbReference>
<comment type="caution">
    <text evidence="3">The sequence shown here is derived from an EMBL/GenBank/DDBJ whole genome shotgun (WGS) entry which is preliminary data.</text>
</comment>
<accession>A0ABX1AKF7</accession>
<keyword evidence="4" id="KW-1185">Reference proteome</keyword>
<feature type="region of interest" description="Disordered" evidence="1">
    <location>
        <begin position="1"/>
        <end position="21"/>
    </location>
</feature>
<reference evidence="3 4" key="1">
    <citation type="submission" date="2020-03" db="EMBL/GenBank/DDBJ databases">
        <title>Draft genome of Streptomyces sp. ventii, isolated from the Axial Seamount in the Pacific Ocean, and resequencing of the two type strains Streptomyces lonarensis strain NCL 716 and Streptomyces bohaiensis strain 11A07.</title>
        <authorList>
            <person name="Loughran R.M."/>
            <person name="Pfannmuller K.M."/>
            <person name="Wasson B.J."/>
            <person name="Deadmond M.C."/>
            <person name="Paddock B.E."/>
            <person name="Koyack M.J."/>
            <person name="Gallegos D.A."/>
            <person name="Mitchell E.A."/>
            <person name="Ushijima B."/>
            <person name="Saw J.H."/>
            <person name="Mcphail K.L."/>
            <person name="Videau P."/>
        </authorList>
    </citation>
    <scope>NUCLEOTIDE SEQUENCE [LARGE SCALE GENOMIC DNA]</scope>
    <source>
        <strain evidence="4">5675061</strain>
    </source>
</reference>
<dbReference type="InterPro" id="IPR051044">
    <property type="entry name" value="MAG_DAG_Lipase"/>
</dbReference>
<dbReference type="GO" id="GO:0016787">
    <property type="term" value="F:hydrolase activity"/>
    <property type="evidence" value="ECO:0007669"/>
    <property type="project" value="UniProtKB-KW"/>
</dbReference>